<comment type="caution">
    <text evidence="3">The sequence shown here is derived from an EMBL/GenBank/DDBJ whole genome shotgun (WGS) entry which is preliminary data.</text>
</comment>
<dbReference type="SUPFAM" id="SSF52821">
    <property type="entry name" value="Rhodanese/Cell cycle control phosphatase"/>
    <property type="match status" value="1"/>
</dbReference>
<dbReference type="NCBIfam" id="TIGR03167">
    <property type="entry name" value="tRNA_sel_U_synt"/>
    <property type="match status" value="1"/>
</dbReference>
<dbReference type="NCBIfam" id="NF008750">
    <property type="entry name" value="PRK11784.1-2"/>
    <property type="match status" value="1"/>
</dbReference>
<dbReference type="InterPro" id="IPR036873">
    <property type="entry name" value="Rhodanese-like_dom_sf"/>
</dbReference>
<name>A0ABW5R7M7_9BACL</name>
<dbReference type="SUPFAM" id="SSF52540">
    <property type="entry name" value="P-loop containing nucleoside triphosphate hydrolases"/>
    <property type="match status" value="1"/>
</dbReference>
<evidence type="ECO:0000259" key="2">
    <source>
        <dbReference type="PROSITE" id="PS50206"/>
    </source>
</evidence>
<proteinExistence type="predicted"/>
<keyword evidence="3" id="KW-0808">Transferase</keyword>
<evidence type="ECO:0000256" key="1">
    <source>
        <dbReference type="ARBA" id="ARBA00023266"/>
    </source>
</evidence>
<reference evidence="4" key="1">
    <citation type="journal article" date="2019" name="Int. J. Syst. Evol. Microbiol.">
        <title>The Global Catalogue of Microorganisms (GCM) 10K type strain sequencing project: providing services to taxonomists for standard genome sequencing and annotation.</title>
        <authorList>
            <consortium name="The Broad Institute Genomics Platform"/>
            <consortium name="The Broad Institute Genome Sequencing Center for Infectious Disease"/>
            <person name="Wu L."/>
            <person name="Ma J."/>
        </authorList>
    </citation>
    <scope>NUCLEOTIDE SEQUENCE [LARGE SCALE GENOMIC DNA]</scope>
    <source>
        <strain evidence="4">KCTC 33676</strain>
    </source>
</reference>
<dbReference type="Pfam" id="PF26341">
    <property type="entry name" value="AAA_SelU"/>
    <property type="match status" value="1"/>
</dbReference>
<dbReference type="RefSeq" id="WP_379927807.1">
    <property type="nucleotide sequence ID" value="NZ_JBHUMM010000002.1"/>
</dbReference>
<keyword evidence="1" id="KW-0711">Selenium</keyword>
<evidence type="ECO:0000313" key="3">
    <source>
        <dbReference type="EMBL" id="MFD2670424.1"/>
    </source>
</evidence>
<dbReference type="Proteomes" id="UP001597497">
    <property type="component" value="Unassembled WGS sequence"/>
</dbReference>
<dbReference type="PROSITE" id="PS50206">
    <property type="entry name" value="RHODANESE_3"/>
    <property type="match status" value="1"/>
</dbReference>
<protein>
    <submittedName>
        <fullName evidence="3">tRNA 2-selenouridine(34) synthase MnmH</fullName>
        <ecNumber evidence="3">2.5.1.-</ecNumber>
    </submittedName>
</protein>
<accession>A0ABW5R7M7</accession>
<dbReference type="EMBL" id="JBHUMM010000002">
    <property type="protein sequence ID" value="MFD2670424.1"/>
    <property type="molecule type" value="Genomic_DNA"/>
</dbReference>
<feature type="domain" description="Rhodanese" evidence="2">
    <location>
        <begin position="14"/>
        <end position="136"/>
    </location>
</feature>
<dbReference type="Gene3D" id="3.40.50.300">
    <property type="entry name" value="P-loop containing nucleotide triphosphate hydrolases"/>
    <property type="match status" value="1"/>
</dbReference>
<sequence>MKEIQIEELLQLYAKGDIQLIDVRSPSEYEEGTIPGSWNAPIFDDEERSEIGTIYKQISKEAAKERGLEIVSSKMPTWIKSIRDIPGNKAVFCWRGGMRSKTTVTLLSLMDEKLVRLTGGYRAFRKWTTQFLTHHTMSAKVVTIHGYTGSGKTSLLHRLKQEGFPVLDLEAMAGHRGSIFGHIGTRPANQKTFDGRLALELQRLKEAPYLIMEAESKRIGKVLLPAFLLEAKEKGQVFFLDVPLEERVRQIQQEYRPEQHAKACQVAFQRIKQRIHTPIAAEIEDHMENENWSQAIKLLLQFYYDPRYEFGQERYEQTIVHLDSATLDEAVEQIRTALAEIGREDLSTYPPSP</sequence>
<dbReference type="InterPro" id="IPR058840">
    <property type="entry name" value="AAA_SelU"/>
</dbReference>
<dbReference type="GO" id="GO:0016740">
    <property type="term" value="F:transferase activity"/>
    <property type="evidence" value="ECO:0007669"/>
    <property type="project" value="UniProtKB-KW"/>
</dbReference>
<gene>
    <name evidence="3" type="primary">mnmH</name>
    <name evidence="3" type="ORF">ACFSUC_02235</name>
</gene>
<dbReference type="InterPro" id="IPR027417">
    <property type="entry name" value="P-loop_NTPase"/>
</dbReference>
<dbReference type="SMART" id="SM00450">
    <property type="entry name" value="RHOD"/>
    <property type="match status" value="1"/>
</dbReference>
<dbReference type="Pfam" id="PF00581">
    <property type="entry name" value="Rhodanese"/>
    <property type="match status" value="1"/>
</dbReference>
<dbReference type="PANTHER" id="PTHR30401">
    <property type="entry name" value="TRNA 2-SELENOURIDINE SYNTHASE"/>
    <property type="match status" value="1"/>
</dbReference>
<dbReference type="InterPro" id="IPR017582">
    <property type="entry name" value="SelU"/>
</dbReference>
<dbReference type="InterPro" id="IPR001763">
    <property type="entry name" value="Rhodanese-like_dom"/>
</dbReference>
<dbReference type="EC" id="2.5.1.-" evidence="3"/>
<dbReference type="PANTHER" id="PTHR30401:SF0">
    <property type="entry name" value="TRNA 2-SELENOURIDINE SYNTHASE"/>
    <property type="match status" value="1"/>
</dbReference>
<organism evidence="3 4">
    <name type="scientific">Marinicrinis sediminis</name>
    <dbReference type="NCBI Taxonomy" id="1652465"/>
    <lineage>
        <taxon>Bacteria</taxon>
        <taxon>Bacillati</taxon>
        <taxon>Bacillota</taxon>
        <taxon>Bacilli</taxon>
        <taxon>Bacillales</taxon>
        <taxon>Paenibacillaceae</taxon>
    </lineage>
</organism>
<evidence type="ECO:0000313" key="4">
    <source>
        <dbReference type="Proteomes" id="UP001597497"/>
    </source>
</evidence>
<dbReference type="Gene3D" id="3.40.250.10">
    <property type="entry name" value="Rhodanese-like domain"/>
    <property type="match status" value="1"/>
</dbReference>
<keyword evidence="4" id="KW-1185">Reference proteome</keyword>